<organism evidence="3">
    <name type="scientific">Colletotrichum graminicola (strain M1.001 / M2 / FGSC 10212)</name>
    <name type="common">Maize anthracnose fungus</name>
    <name type="synonym">Glomerella graminicola</name>
    <dbReference type="NCBI Taxonomy" id="645133"/>
    <lineage>
        <taxon>Eukaryota</taxon>
        <taxon>Fungi</taxon>
        <taxon>Dikarya</taxon>
        <taxon>Ascomycota</taxon>
        <taxon>Pezizomycotina</taxon>
        <taxon>Sordariomycetes</taxon>
        <taxon>Hypocreomycetidae</taxon>
        <taxon>Glomerellales</taxon>
        <taxon>Glomerellaceae</taxon>
        <taxon>Colletotrichum</taxon>
        <taxon>Colletotrichum graminicola species complex</taxon>
    </lineage>
</organism>
<dbReference type="GeneID" id="24407705"/>
<dbReference type="HOGENOM" id="CLU_169799_0_0_1"/>
<name>E3Q8F7_COLGM</name>
<feature type="compositionally biased region" description="Low complexity" evidence="1">
    <location>
        <begin position="17"/>
        <end position="31"/>
    </location>
</feature>
<evidence type="ECO:0000313" key="3">
    <source>
        <dbReference type="Proteomes" id="UP000008782"/>
    </source>
</evidence>
<gene>
    <name evidence="2" type="ORF">GLRG_02340</name>
</gene>
<sequence length="86" mass="9558">MSSYTTNNFDMPRPKSSRVGSDASSISSDLSATRRAVSTDSPRPSKRKSSHSQAVNVYTHCGRHSSQFLFGGRSFSDMARHIFKRD</sequence>
<dbReference type="Proteomes" id="UP000008782">
    <property type="component" value="Unassembled WGS sequence"/>
</dbReference>
<reference evidence="3" key="1">
    <citation type="journal article" date="2012" name="Nat. Genet.">
        <title>Lifestyle transitions in plant pathogenic Colletotrichum fungi deciphered by genome and transcriptome analyses.</title>
        <authorList>
            <person name="O'Connell R.J."/>
            <person name="Thon M.R."/>
            <person name="Hacquard S."/>
            <person name="Amyotte S.G."/>
            <person name="Kleemann J."/>
            <person name="Torres M.F."/>
            <person name="Damm U."/>
            <person name="Buiate E.A."/>
            <person name="Epstein L."/>
            <person name="Alkan N."/>
            <person name="Altmueller J."/>
            <person name="Alvarado-Balderrama L."/>
            <person name="Bauser C.A."/>
            <person name="Becker C."/>
            <person name="Birren B.W."/>
            <person name="Chen Z."/>
            <person name="Choi J."/>
            <person name="Crouch J.A."/>
            <person name="Duvick J.P."/>
            <person name="Farman M.A."/>
            <person name="Gan P."/>
            <person name="Heiman D."/>
            <person name="Henrissat B."/>
            <person name="Howard R.J."/>
            <person name="Kabbage M."/>
            <person name="Koch C."/>
            <person name="Kracher B."/>
            <person name="Kubo Y."/>
            <person name="Law A.D."/>
            <person name="Lebrun M.-H."/>
            <person name="Lee Y.-H."/>
            <person name="Miyara I."/>
            <person name="Moore N."/>
            <person name="Neumann U."/>
            <person name="Nordstroem K."/>
            <person name="Panaccione D.G."/>
            <person name="Panstruga R."/>
            <person name="Place M."/>
            <person name="Proctor R.H."/>
            <person name="Prusky D."/>
            <person name="Rech G."/>
            <person name="Reinhardt R."/>
            <person name="Rollins J.A."/>
            <person name="Rounsley S."/>
            <person name="Schardl C.L."/>
            <person name="Schwartz D.C."/>
            <person name="Shenoy N."/>
            <person name="Shirasu K."/>
            <person name="Sikhakolli U.R."/>
            <person name="Stueber K."/>
            <person name="Sukno S.A."/>
            <person name="Sweigard J.A."/>
            <person name="Takano Y."/>
            <person name="Takahara H."/>
            <person name="Trail F."/>
            <person name="van der Does H.C."/>
            <person name="Voll L.M."/>
            <person name="Will I."/>
            <person name="Young S."/>
            <person name="Zeng Q."/>
            <person name="Zhang J."/>
            <person name="Zhou S."/>
            <person name="Dickman M.B."/>
            <person name="Schulze-Lefert P."/>
            <person name="Ver Loren van Themaat E."/>
            <person name="Ma L.-J."/>
            <person name="Vaillancourt L.J."/>
        </authorList>
    </citation>
    <scope>NUCLEOTIDE SEQUENCE [LARGE SCALE GENOMIC DNA]</scope>
    <source>
        <strain evidence="3">M1.001 / M2 / FGSC 10212</strain>
    </source>
</reference>
<feature type="region of interest" description="Disordered" evidence="1">
    <location>
        <begin position="1"/>
        <end position="54"/>
    </location>
</feature>
<dbReference type="OrthoDB" id="5089392at2759"/>
<dbReference type="AlphaFoldDB" id="E3Q8F7"/>
<evidence type="ECO:0000256" key="1">
    <source>
        <dbReference type="SAM" id="MobiDB-lite"/>
    </source>
</evidence>
<dbReference type="RefSeq" id="XP_008091189.1">
    <property type="nucleotide sequence ID" value="XM_008092998.1"/>
</dbReference>
<keyword evidence="3" id="KW-1185">Reference proteome</keyword>
<dbReference type="eggNOG" id="ENOG502T6ZE">
    <property type="taxonomic scope" value="Eukaryota"/>
</dbReference>
<accession>E3Q8F7</accession>
<protein>
    <submittedName>
        <fullName evidence="2">Uncharacterized protein</fullName>
    </submittedName>
</protein>
<proteinExistence type="predicted"/>
<evidence type="ECO:0000313" key="2">
    <source>
        <dbReference type="EMBL" id="EFQ27169.1"/>
    </source>
</evidence>
<dbReference type="VEuPathDB" id="FungiDB:GLRG_02340"/>
<dbReference type="EMBL" id="GG697336">
    <property type="protein sequence ID" value="EFQ27169.1"/>
    <property type="molecule type" value="Genomic_DNA"/>
</dbReference>